<evidence type="ECO:0000313" key="3">
    <source>
        <dbReference type="EMBL" id="ORV73498.1"/>
    </source>
</evidence>
<dbReference type="Gene3D" id="1.10.30.50">
    <property type="match status" value="1"/>
</dbReference>
<feature type="compositionally biased region" description="Basic and acidic residues" evidence="1">
    <location>
        <begin position="298"/>
        <end position="318"/>
    </location>
</feature>
<comment type="caution">
    <text evidence="3">The sequence shown here is derived from an EMBL/GenBank/DDBJ whole genome shotgun (WGS) entry which is preliminary data.</text>
</comment>
<dbReference type="Pfam" id="PF02720">
    <property type="entry name" value="DUF222"/>
    <property type="match status" value="1"/>
</dbReference>
<dbReference type="AlphaFoldDB" id="A0A1X1VWK1"/>
<organism evidence="3 4">
    <name type="scientific">Mycobacterium gordonae</name>
    <dbReference type="NCBI Taxonomy" id="1778"/>
    <lineage>
        <taxon>Bacteria</taxon>
        <taxon>Bacillati</taxon>
        <taxon>Actinomycetota</taxon>
        <taxon>Actinomycetes</taxon>
        <taxon>Mycobacteriales</taxon>
        <taxon>Mycobacteriaceae</taxon>
        <taxon>Mycobacterium</taxon>
    </lineage>
</organism>
<evidence type="ECO:0000259" key="2">
    <source>
        <dbReference type="SMART" id="SM00507"/>
    </source>
</evidence>
<sequence length="331" mass="35889">MSQKVDQIVLAADVDAVRRRTKTQADREVWISAELDGLCQIEGRLRSTDAQAVDARLSALAGTVCPNDPRTAAQRRADALGALAADATRLGCECGRRDCSAADRKPSSPVVIHVIAEQATLNGTADRPARVFGAEDLITPELLHELALTARRVPLVHPGYHLPEPHYTPSSALADFVRARDLTCRWPGCEVPATACDVDHTLPYAQGGPTHAGNLKCYCRTHHLMKTFWGWTDQQLADGTLILTSPAGDTHVTTPGSALLFPSLCHAVGGMPAPEAQTPPADYCAERTAMMPTRRRTRAQDRAHRVAAERRQNRKERIAATGPPDNEPPPF</sequence>
<accession>A0A1X1VWK1</accession>
<dbReference type="SMART" id="SM00507">
    <property type="entry name" value="HNHc"/>
    <property type="match status" value="1"/>
</dbReference>
<feature type="domain" description="HNH nuclease" evidence="2">
    <location>
        <begin position="172"/>
        <end position="224"/>
    </location>
</feature>
<dbReference type="InterPro" id="IPR003615">
    <property type="entry name" value="HNH_nuc"/>
</dbReference>
<gene>
    <name evidence="3" type="ORF">AWC08_01775</name>
</gene>
<dbReference type="CDD" id="cd00085">
    <property type="entry name" value="HNHc"/>
    <property type="match status" value="1"/>
</dbReference>
<evidence type="ECO:0000256" key="1">
    <source>
        <dbReference type="SAM" id="MobiDB-lite"/>
    </source>
</evidence>
<reference evidence="3 4" key="1">
    <citation type="submission" date="2016-01" db="EMBL/GenBank/DDBJ databases">
        <title>The new phylogeny of the genus Mycobacterium.</title>
        <authorList>
            <person name="Tarcisio F."/>
            <person name="Conor M."/>
            <person name="Antonella G."/>
            <person name="Elisabetta G."/>
            <person name="Giulia F.S."/>
            <person name="Sara T."/>
            <person name="Anna F."/>
            <person name="Clotilde B."/>
            <person name="Roberto B."/>
            <person name="Veronica D.S."/>
            <person name="Fabio R."/>
            <person name="Monica P."/>
            <person name="Olivier J."/>
            <person name="Enrico T."/>
            <person name="Nicola S."/>
        </authorList>
    </citation>
    <scope>NUCLEOTIDE SEQUENCE [LARGE SCALE GENOMIC DNA]</scope>
    <source>
        <strain evidence="3 4">DSM 44160</strain>
    </source>
</reference>
<dbReference type="InterPro" id="IPR003870">
    <property type="entry name" value="DUF222"/>
</dbReference>
<feature type="region of interest" description="Disordered" evidence="1">
    <location>
        <begin position="292"/>
        <end position="331"/>
    </location>
</feature>
<evidence type="ECO:0000313" key="4">
    <source>
        <dbReference type="Proteomes" id="UP000193928"/>
    </source>
</evidence>
<name>A0A1X1VWK1_MYCGO</name>
<proteinExistence type="predicted"/>
<protein>
    <recommendedName>
        <fullName evidence="2">HNH nuclease domain-containing protein</fullName>
    </recommendedName>
</protein>
<keyword evidence="4" id="KW-1185">Reference proteome</keyword>
<dbReference type="EMBL" id="LQOY01000200">
    <property type="protein sequence ID" value="ORV73498.1"/>
    <property type="molecule type" value="Genomic_DNA"/>
</dbReference>
<dbReference type="Proteomes" id="UP000193928">
    <property type="component" value="Unassembled WGS sequence"/>
</dbReference>